<keyword evidence="2" id="KW-1185">Reference proteome</keyword>
<dbReference type="EMBL" id="JAHYIQ010000053">
    <property type="protein sequence ID" value="KAK1117268.1"/>
    <property type="molecule type" value="Genomic_DNA"/>
</dbReference>
<evidence type="ECO:0000313" key="2">
    <source>
        <dbReference type="Proteomes" id="UP001177670"/>
    </source>
</evidence>
<evidence type="ECO:0000313" key="1">
    <source>
        <dbReference type="EMBL" id="KAK1117268.1"/>
    </source>
</evidence>
<organism evidence="1 2">
    <name type="scientific">Melipona bicolor</name>
    <dbReference type="NCBI Taxonomy" id="60889"/>
    <lineage>
        <taxon>Eukaryota</taxon>
        <taxon>Metazoa</taxon>
        <taxon>Ecdysozoa</taxon>
        <taxon>Arthropoda</taxon>
        <taxon>Hexapoda</taxon>
        <taxon>Insecta</taxon>
        <taxon>Pterygota</taxon>
        <taxon>Neoptera</taxon>
        <taxon>Endopterygota</taxon>
        <taxon>Hymenoptera</taxon>
        <taxon>Apocrita</taxon>
        <taxon>Aculeata</taxon>
        <taxon>Apoidea</taxon>
        <taxon>Anthophila</taxon>
        <taxon>Apidae</taxon>
        <taxon>Melipona</taxon>
    </lineage>
</organism>
<gene>
    <name evidence="1" type="ORF">K0M31_016818</name>
</gene>
<dbReference type="AlphaFoldDB" id="A0AA40FEB7"/>
<name>A0AA40FEB7_9HYME</name>
<comment type="caution">
    <text evidence="1">The sequence shown here is derived from an EMBL/GenBank/DDBJ whole genome shotgun (WGS) entry which is preliminary data.</text>
</comment>
<proteinExistence type="predicted"/>
<sequence length="80" mass="9097">MIETFVQVRQICEDLAEKTSLEEIKINEENEELPNILIDEETKSSQLNGASSTIVLKVEIGDARNANKNGNVVRIRRSRR</sequence>
<accession>A0AA40FEB7</accession>
<reference evidence="1" key="1">
    <citation type="submission" date="2021-10" db="EMBL/GenBank/DDBJ databases">
        <title>Melipona bicolor Genome sequencing and assembly.</title>
        <authorList>
            <person name="Araujo N.S."/>
            <person name="Arias M.C."/>
        </authorList>
    </citation>
    <scope>NUCLEOTIDE SEQUENCE</scope>
    <source>
        <strain evidence="1">USP_2M_L1-L4_2017</strain>
        <tissue evidence="1">Whole body</tissue>
    </source>
</reference>
<protein>
    <submittedName>
        <fullName evidence="1">Uncharacterized protein</fullName>
    </submittedName>
</protein>
<dbReference type="Proteomes" id="UP001177670">
    <property type="component" value="Unassembled WGS sequence"/>
</dbReference>